<accession>A0ABT4I7N0</accession>
<proteinExistence type="predicted"/>
<gene>
    <name evidence="1" type="ORF">OHJ16_06795</name>
</gene>
<dbReference type="InterPro" id="IPR038765">
    <property type="entry name" value="Papain-like_cys_pep_sf"/>
</dbReference>
<organism evidence="1 2">
    <name type="scientific">Actinomyces israelii</name>
    <dbReference type="NCBI Taxonomy" id="1659"/>
    <lineage>
        <taxon>Bacteria</taxon>
        <taxon>Bacillati</taxon>
        <taxon>Actinomycetota</taxon>
        <taxon>Actinomycetes</taxon>
        <taxon>Actinomycetales</taxon>
        <taxon>Actinomycetaceae</taxon>
        <taxon>Actinomyces</taxon>
    </lineage>
</organism>
<dbReference type="Proteomes" id="UP001072034">
    <property type="component" value="Unassembled WGS sequence"/>
</dbReference>
<keyword evidence="2" id="KW-1185">Reference proteome</keyword>
<reference evidence="1" key="1">
    <citation type="submission" date="2022-10" db="EMBL/GenBank/DDBJ databases">
        <title>Genome sequence of Actinomyces israelii ATCC 10048.</title>
        <authorList>
            <person name="Watt R.M."/>
            <person name="Tong W.M."/>
        </authorList>
    </citation>
    <scope>NUCLEOTIDE SEQUENCE</scope>
    <source>
        <strain evidence="1">ATCC 10048</strain>
    </source>
</reference>
<dbReference type="EMBL" id="JAPTMY010000012">
    <property type="protein sequence ID" value="MCZ0857750.1"/>
    <property type="molecule type" value="Genomic_DNA"/>
</dbReference>
<sequence length="245" mass="26850">MQAYSETPEGQQFLSDHVWWDGTAADGQGAFVVKLYDGDKEVKVEVRTQYDSGLQGESSLLDIYERAYGIHVGNRDLDNGGHGEEAMEHISGQDAYHIDTHGGSGFAGWPWWDDHKYTGAEWNEIEQAVKDGKPVVAETTGGAFSGKGGAVVSSTVDTNGNGRIDGADRQGNYRLVGGDYFGKGENDGHAYTVVDIDDDYVTLKNPWGHNDAEYEGDSQSGSGLIRITREDYEKYFNRTDIGSPY</sequence>
<evidence type="ECO:0000313" key="1">
    <source>
        <dbReference type="EMBL" id="MCZ0857750.1"/>
    </source>
</evidence>
<protein>
    <submittedName>
        <fullName evidence="1">Uncharacterized protein</fullName>
    </submittedName>
</protein>
<evidence type="ECO:0000313" key="2">
    <source>
        <dbReference type="Proteomes" id="UP001072034"/>
    </source>
</evidence>
<name>A0ABT4I7N0_9ACTO</name>
<comment type="caution">
    <text evidence="1">The sequence shown here is derived from an EMBL/GenBank/DDBJ whole genome shotgun (WGS) entry which is preliminary data.</text>
</comment>
<dbReference type="SUPFAM" id="SSF54001">
    <property type="entry name" value="Cysteine proteinases"/>
    <property type="match status" value="1"/>
</dbReference>
<dbReference type="RefSeq" id="WP_268917282.1">
    <property type="nucleotide sequence ID" value="NZ_JAPTMY010000012.1"/>
</dbReference>